<proteinExistence type="predicted"/>
<comment type="caution">
    <text evidence="1">The sequence shown here is derived from an EMBL/GenBank/DDBJ whole genome shotgun (WGS) entry which is preliminary data.</text>
</comment>
<sequence length="155" mass="18209">MFGKVVSGNLINKHKLWKYEGSAICYKRLQKSSRQSTLVPTVQTRRGSVASKYFQIVRKFYENNDNGRIGAGKRECVTSKVVKKHKRYLLDSIANLYEKFRAKNFKISYQTFCRLRPFWVLTPKVNDHDTYNNIDLKLTALYSRKILPYNCNTKL</sequence>
<protein>
    <submittedName>
        <fullName evidence="1">Uncharacterized protein</fullName>
    </submittedName>
</protein>
<dbReference type="EMBL" id="JABFTP020000165">
    <property type="protein sequence ID" value="KAL3284791.1"/>
    <property type="molecule type" value="Genomic_DNA"/>
</dbReference>
<reference evidence="1 2" key="1">
    <citation type="journal article" date="2021" name="BMC Biol.">
        <title>Horizontally acquired antibacterial genes associated with adaptive radiation of ladybird beetles.</title>
        <authorList>
            <person name="Li H.S."/>
            <person name="Tang X.F."/>
            <person name="Huang Y.H."/>
            <person name="Xu Z.Y."/>
            <person name="Chen M.L."/>
            <person name="Du X.Y."/>
            <person name="Qiu B.Y."/>
            <person name="Chen P.T."/>
            <person name="Zhang W."/>
            <person name="Slipinski A."/>
            <person name="Escalona H.E."/>
            <person name="Waterhouse R.M."/>
            <person name="Zwick A."/>
            <person name="Pang H."/>
        </authorList>
    </citation>
    <scope>NUCLEOTIDE SEQUENCE [LARGE SCALE GENOMIC DNA]</scope>
    <source>
        <strain evidence="1">SYSU2018</strain>
    </source>
</reference>
<evidence type="ECO:0000313" key="2">
    <source>
        <dbReference type="Proteomes" id="UP001516400"/>
    </source>
</evidence>
<organism evidence="1 2">
    <name type="scientific">Cryptolaemus montrouzieri</name>
    <dbReference type="NCBI Taxonomy" id="559131"/>
    <lineage>
        <taxon>Eukaryota</taxon>
        <taxon>Metazoa</taxon>
        <taxon>Ecdysozoa</taxon>
        <taxon>Arthropoda</taxon>
        <taxon>Hexapoda</taxon>
        <taxon>Insecta</taxon>
        <taxon>Pterygota</taxon>
        <taxon>Neoptera</taxon>
        <taxon>Endopterygota</taxon>
        <taxon>Coleoptera</taxon>
        <taxon>Polyphaga</taxon>
        <taxon>Cucujiformia</taxon>
        <taxon>Coccinelloidea</taxon>
        <taxon>Coccinellidae</taxon>
        <taxon>Scymninae</taxon>
        <taxon>Scymnini</taxon>
        <taxon>Cryptolaemus</taxon>
    </lineage>
</organism>
<keyword evidence="2" id="KW-1185">Reference proteome</keyword>
<accession>A0ABD2P1F1</accession>
<dbReference type="Proteomes" id="UP001516400">
    <property type="component" value="Unassembled WGS sequence"/>
</dbReference>
<feature type="non-terminal residue" evidence="1">
    <location>
        <position position="155"/>
    </location>
</feature>
<dbReference type="AlphaFoldDB" id="A0ABD2P1F1"/>
<gene>
    <name evidence="1" type="ORF">HHI36_018933</name>
</gene>
<evidence type="ECO:0000313" key="1">
    <source>
        <dbReference type="EMBL" id="KAL3284791.1"/>
    </source>
</evidence>
<name>A0ABD2P1F1_9CUCU</name>